<sequence length="142" mass="16597">MIGQKLENISRLKETRNTFPILRLLMEELMRDSVYLSTLYKAMGQNNEAVEVMDRAYSTINMIRGKMSKQQSGYFSMLILEFRLLVHLAFYFYGLNEPDKALALLNQFEELQIEHQGITNDDNNFKDVFTIANELRAKCQSQ</sequence>
<evidence type="ECO:0008006" key="4">
    <source>
        <dbReference type="Google" id="ProtNLM"/>
    </source>
</evidence>
<protein>
    <recommendedName>
        <fullName evidence="4">MalT-like TPR region domain-containing protein</fullName>
    </recommendedName>
</protein>
<comment type="caution">
    <text evidence="2">The sequence shown here is derived from an EMBL/GenBank/DDBJ whole genome shotgun (WGS) entry which is preliminary data.</text>
</comment>
<feature type="transmembrane region" description="Helical" evidence="1">
    <location>
        <begin position="74"/>
        <end position="94"/>
    </location>
</feature>
<dbReference type="Proteomes" id="UP000179095">
    <property type="component" value="Unassembled WGS sequence"/>
</dbReference>
<keyword evidence="1" id="KW-0812">Transmembrane</keyword>
<keyword evidence="1" id="KW-1133">Transmembrane helix</keyword>
<evidence type="ECO:0000313" key="2">
    <source>
        <dbReference type="EMBL" id="OGC09900.1"/>
    </source>
</evidence>
<evidence type="ECO:0000313" key="3">
    <source>
        <dbReference type="Proteomes" id="UP000179095"/>
    </source>
</evidence>
<dbReference type="EMBL" id="METQ01000010">
    <property type="protein sequence ID" value="OGC09900.1"/>
    <property type="molecule type" value="Genomic_DNA"/>
</dbReference>
<organism evidence="2 3">
    <name type="scientific">candidate division WOR-1 bacterium RIFCSPLOWO2_12_FULL_45_9</name>
    <dbReference type="NCBI Taxonomy" id="1802568"/>
    <lineage>
        <taxon>Bacteria</taxon>
        <taxon>Bacillati</taxon>
        <taxon>Saganbacteria</taxon>
    </lineage>
</organism>
<keyword evidence="1" id="KW-0472">Membrane</keyword>
<gene>
    <name evidence="2" type="ORF">A3F86_00690</name>
</gene>
<evidence type="ECO:0000256" key="1">
    <source>
        <dbReference type="SAM" id="Phobius"/>
    </source>
</evidence>
<name>A0A1F4RP02_UNCSA</name>
<proteinExistence type="predicted"/>
<accession>A0A1F4RP02</accession>
<reference evidence="2 3" key="1">
    <citation type="journal article" date="2016" name="Nat. Commun.">
        <title>Thousands of microbial genomes shed light on interconnected biogeochemical processes in an aquifer system.</title>
        <authorList>
            <person name="Anantharaman K."/>
            <person name="Brown C.T."/>
            <person name="Hug L.A."/>
            <person name="Sharon I."/>
            <person name="Castelle C.J."/>
            <person name="Probst A.J."/>
            <person name="Thomas B.C."/>
            <person name="Singh A."/>
            <person name="Wilkins M.J."/>
            <person name="Karaoz U."/>
            <person name="Brodie E.L."/>
            <person name="Williams K.H."/>
            <person name="Hubbard S.S."/>
            <person name="Banfield J.F."/>
        </authorList>
    </citation>
    <scope>NUCLEOTIDE SEQUENCE [LARGE SCALE GENOMIC DNA]</scope>
</reference>
<dbReference type="AlphaFoldDB" id="A0A1F4RP02"/>